<evidence type="ECO:0000313" key="2">
    <source>
        <dbReference type="Proteomes" id="UP000589716"/>
    </source>
</evidence>
<proteinExistence type="predicted"/>
<comment type="caution">
    <text evidence="1">The sequence shown here is derived from an EMBL/GenBank/DDBJ whole genome shotgun (WGS) entry which is preliminary data.</text>
</comment>
<accession>A0A853IR94</accession>
<keyword evidence="2" id="KW-1185">Reference proteome</keyword>
<dbReference type="AlphaFoldDB" id="A0A853IR94"/>
<dbReference type="EMBL" id="JACCKX010000001">
    <property type="protein sequence ID" value="NZA01395.1"/>
    <property type="molecule type" value="Genomic_DNA"/>
</dbReference>
<dbReference type="Proteomes" id="UP000589716">
    <property type="component" value="Unassembled WGS sequence"/>
</dbReference>
<dbReference type="RefSeq" id="WP_180549876.1">
    <property type="nucleotide sequence ID" value="NZ_JACCKX010000001.1"/>
</dbReference>
<gene>
    <name evidence="1" type="ORF">H0I39_05765</name>
</gene>
<sequence length="75" mass="8244">MNMGMAKLLDMKVYGKSRSVGNAILHRPPVAGAAEAANGCGATEALLRGFRRSYIHSFWRLSHLDFMCLSFEIIG</sequence>
<organism evidence="1 2">
    <name type="scientific">Ottowia beijingensis</name>
    <dbReference type="NCBI Taxonomy" id="1207057"/>
    <lineage>
        <taxon>Bacteria</taxon>
        <taxon>Pseudomonadati</taxon>
        <taxon>Pseudomonadota</taxon>
        <taxon>Betaproteobacteria</taxon>
        <taxon>Burkholderiales</taxon>
        <taxon>Comamonadaceae</taxon>
        <taxon>Ottowia</taxon>
    </lineage>
</organism>
<protein>
    <submittedName>
        <fullName evidence="1">Uncharacterized protein</fullName>
    </submittedName>
</protein>
<evidence type="ECO:0000313" key="1">
    <source>
        <dbReference type="EMBL" id="NZA01395.1"/>
    </source>
</evidence>
<reference evidence="1 2" key="1">
    <citation type="submission" date="2020-07" db="EMBL/GenBank/DDBJ databases">
        <authorList>
            <person name="Maaloum M."/>
        </authorList>
    </citation>
    <scope>NUCLEOTIDE SEQUENCE [LARGE SCALE GENOMIC DNA]</scope>
    <source>
        <strain evidence="1 2">GCS-AN-3</strain>
    </source>
</reference>
<name>A0A853IR94_9BURK</name>